<name>A0A1E5L2D4_9FIRM</name>
<accession>A0A1E5L2D4</accession>
<evidence type="ECO:0000313" key="2">
    <source>
        <dbReference type="Proteomes" id="UP000095255"/>
    </source>
</evidence>
<dbReference type="STRING" id="1390249.BHU72_10725"/>
<evidence type="ECO:0000313" key="1">
    <source>
        <dbReference type="EMBL" id="OEH84280.1"/>
    </source>
</evidence>
<organism evidence="1 2">
    <name type="scientific">Desulfuribacillus stibiiarsenatis</name>
    <dbReference type="NCBI Taxonomy" id="1390249"/>
    <lineage>
        <taxon>Bacteria</taxon>
        <taxon>Bacillati</taxon>
        <taxon>Bacillota</taxon>
        <taxon>Desulfuribacillia</taxon>
        <taxon>Desulfuribacillales</taxon>
        <taxon>Desulfuribacillaceae</taxon>
        <taxon>Desulfuribacillus</taxon>
    </lineage>
</organism>
<protein>
    <submittedName>
        <fullName evidence="1">Uncharacterized protein</fullName>
    </submittedName>
</protein>
<dbReference type="Proteomes" id="UP000095255">
    <property type="component" value="Unassembled WGS sequence"/>
</dbReference>
<proteinExistence type="predicted"/>
<keyword evidence="2" id="KW-1185">Reference proteome</keyword>
<dbReference type="AlphaFoldDB" id="A0A1E5L2D4"/>
<comment type="caution">
    <text evidence="1">The sequence shown here is derived from an EMBL/GenBank/DDBJ whole genome shotgun (WGS) entry which is preliminary data.</text>
</comment>
<reference evidence="1 2" key="1">
    <citation type="submission" date="2016-09" db="EMBL/GenBank/DDBJ databases">
        <title>Desulfuribacillus arsenicus sp. nov., an obligately anaerobic, dissimilatory arsenic- and antimonate-reducing bacterium isolated from anoxic sediments.</title>
        <authorList>
            <person name="Abin C.A."/>
            <person name="Hollibaugh J.T."/>
        </authorList>
    </citation>
    <scope>NUCLEOTIDE SEQUENCE [LARGE SCALE GENOMIC DNA]</scope>
    <source>
        <strain evidence="1 2">MLFW-2</strain>
    </source>
</reference>
<sequence length="249" mass="29399">MTNSIIETKKAYNASIDQKAFEIAQKYVSDKKITIEILRAINELYQSAKLNDYDEVNFESAYHNPITSDVEFLIARVIYHIASFKDLYWKVLLRRQKNKCAPDIRIEHEGNTLFVIEIKVKAGWIQQIFSDKRVEHDKERFEKGLIDKSPERKIIELKEQFEKYQNAFDIKKNKIFVLIASLSNVHRKKYLDANIKTYKDTFLRNSNLPEQNLVVLSDNLDIDLSSEKDDSLYRPSEDFETMLKIMFSR</sequence>
<gene>
    <name evidence="1" type="ORF">BHU72_10725</name>
</gene>
<dbReference type="EMBL" id="MJAT01000039">
    <property type="protein sequence ID" value="OEH84280.1"/>
    <property type="molecule type" value="Genomic_DNA"/>
</dbReference>